<evidence type="ECO:0000256" key="3">
    <source>
        <dbReference type="ARBA" id="ARBA00022450"/>
    </source>
</evidence>
<dbReference type="Gene3D" id="3.60.130.10">
    <property type="entry name" value="Clavaminate synthase-like"/>
    <property type="match status" value="1"/>
</dbReference>
<dbReference type="KEGG" id="ned:HUN01_32190"/>
<dbReference type="FunFam" id="3.30.559.10:FF:000012">
    <property type="entry name" value="Non-ribosomal peptide synthetase"/>
    <property type="match status" value="2"/>
</dbReference>
<dbReference type="GO" id="GO:0005829">
    <property type="term" value="C:cytosol"/>
    <property type="evidence" value="ECO:0007669"/>
    <property type="project" value="TreeGrafter"/>
</dbReference>
<dbReference type="Gene3D" id="3.30.559.10">
    <property type="entry name" value="Chloramphenicol acetyltransferase-like domain"/>
    <property type="match status" value="2"/>
</dbReference>
<dbReference type="CDD" id="cd12116">
    <property type="entry name" value="A_NRPS_Ta1_like"/>
    <property type="match status" value="1"/>
</dbReference>
<dbReference type="CDD" id="cd19531">
    <property type="entry name" value="LCL_NRPS-like"/>
    <property type="match status" value="1"/>
</dbReference>
<dbReference type="EMBL" id="CP054698">
    <property type="protein sequence ID" value="QMS92038.1"/>
    <property type="molecule type" value="Genomic_DNA"/>
</dbReference>
<dbReference type="GO" id="GO:0031177">
    <property type="term" value="F:phosphopantetheine binding"/>
    <property type="evidence" value="ECO:0007669"/>
    <property type="project" value="InterPro"/>
</dbReference>
<dbReference type="Gene3D" id="1.10.1200.10">
    <property type="entry name" value="ACP-like"/>
    <property type="match status" value="1"/>
</dbReference>
<dbReference type="Gene3D" id="2.30.38.10">
    <property type="entry name" value="Luciferase, Domain 3"/>
    <property type="match status" value="1"/>
</dbReference>
<dbReference type="InterPro" id="IPR020845">
    <property type="entry name" value="AMP-binding_CS"/>
</dbReference>
<dbReference type="InterPro" id="IPR042098">
    <property type="entry name" value="TauD-like_sf"/>
</dbReference>
<dbReference type="CDD" id="cd19543">
    <property type="entry name" value="DCL_NRPS"/>
    <property type="match status" value="1"/>
</dbReference>
<dbReference type="InterPro" id="IPR000873">
    <property type="entry name" value="AMP-dep_synth/lig_dom"/>
</dbReference>
<dbReference type="PROSITE" id="PS50075">
    <property type="entry name" value="CARRIER"/>
    <property type="match status" value="1"/>
</dbReference>
<dbReference type="FunFam" id="3.40.50.12780:FF:000012">
    <property type="entry name" value="Non-ribosomal peptide synthetase"/>
    <property type="match status" value="1"/>
</dbReference>
<dbReference type="NCBIfam" id="TIGR01733">
    <property type="entry name" value="AA-adenyl-dom"/>
    <property type="match status" value="1"/>
</dbReference>
<dbReference type="GO" id="GO:0008610">
    <property type="term" value="P:lipid biosynthetic process"/>
    <property type="evidence" value="ECO:0007669"/>
    <property type="project" value="UniProtKB-ARBA"/>
</dbReference>
<dbReference type="Pfam" id="PF02668">
    <property type="entry name" value="TauD"/>
    <property type="match status" value="1"/>
</dbReference>
<dbReference type="FunFam" id="1.10.1200.10:FF:000005">
    <property type="entry name" value="Nonribosomal peptide synthetase 1"/>
    <property type="match status" value="1"/>
</dbReference>
<keyword evidence="5" id="KW-0560">Oxidoreductase</keyword>
<dbReference type="SUPFAM" id="SSF56801">
    <property type="entry name" value="Acetyl-CoA synthetase-like"/>
    <property type="match status" value="1"/>
</dbReference>
<dbReference type="SUPFAM" id="SSF47336">
    <property type="entry name" value="ACP-like"/>
    <property type="match status" value="1"/>
</dbReference>
<evidence type="ECO:0000313" key="8">
    <source>
        <dbReference type="Proteomes" id="UP000514713"/>
    </source>
</evidence>
<evidence type="ECO:0000256" key="4">
    <source>
        <dbReference type="ARBA" id="ARBA00022553"/>
    </source>
</evidence>
<accession>A0A7D7LFS0</accession>
<organism evidence="7 8">
    <name type="scientific">Nostoc edaphicum CCNP1411</name>
    <dbReference type="NCBI Taxonomy" id="1472755"/>
    <lineage>
        <taxon>Bacteria</taxon>
        <taxon>Bacillati</taxon>
        <taxon>Cyanobacteriota</taxon>
        <taxon>Cyanophyceae</taxon>
        <taxon>Nostocales</taxon>
        <taxon>Nostocaceae</taxon>
        <taxon>Nostoc</taxon>
    </lineage>
</organism>
<dbReference type="InterPro" id="IPR010071">
    <property type="entry name" value="AA_adenyl_dom"/>
</dbReference>
<dbReference type="Pfam" id="PF13193">
    <property type="entry name" value="AMP-binding_C"/>
    <property type="match status" value="1"/>
</dbReference>
<dbReference type="InterPro" id="IPR023213">
    <property type="entry name" value="CAT-like_dom_sf"/>
</dbReference>
<dbReference type="InterPro" id="IPR020806">
    <property type="entry name" value="PKS_PP-bd"/>
</dbReference>
<dbReference type="GO" id="GO:0044550">
    <property type="term" value="P:secondary metabolite biosynthetic process"/>
    <property type="evidence" value="ECO:0007669"/>
    <property type="project" value="UniProtKB-ARBA"/>
</dbReference>
<dbReference type="Gene3D" id="3.30.559.30">
    <property type="entry name" value="Nonribosomal peptide synthetase, condensation domain"/>
    <property type="match status" value="2"/>
</dbReference>
<keyword evidence="8" id="KW-1185">Reference proteome</keyword>
<comment type="cofactor">
    <cofactor evidence="1">
        <name>pantetheine 4'-phosphate</name>
        <dbReference type="ChEBI" id="CHEBI:47942"/>
    </cofactor>
</comment>
<evidence type="ECO:0000256" key="5">
    <source>
        <dbReference type="ARBA" id="ARBA00023002"/>
    </source>
</evidence>
<evidence type="ECO:0000256" key="2">
    <source>
        <dbReference type="ARBA" id="ARBA00006432"/>
    </source>
</evidence>
<dbReference type="FunFam" id="3.40.50.980:FF:000001">
    <property type="entry name" value="Non-ribosomal peptide synthetase"/>
    <property type="match status" value="1"/>
</dbReference>
<dbReference type="Gene3D" id="3.40.50.980">
    <property type="match status" value="2"/>
</dbReference>
<dbReference type="FunFam" id="3.30.300.30:FF:000010">
    <property type="entry name" value="Enterobactin synthetase component F"/>
    <property type="match status" value="1"/>
</dbReference>
<dbReference type="InterPro" id="IPR045851">
    <property type="entry name" value="AMP-bd_C_sf"/>
</dbReference>
<dbReference type="InterPro" id="IPR036736">
    <property type="entry name" value="ACP-like_sf"/>
</dbReference>
<dbReference type="InterPro" id="IPR003819">
    <property type="entry name" value="TauD/TfdA-like"/>
</dbReference>
<dbReference type="SMART" id="SM00823">
    <property type="entry name" value="PKS_PP"/>
    <property type="match status" value="1"/>
</dbReference>
<dbReference type="SUPFAM" id="SSF52777">
    <property type="entry name" value="CoA-dependent acyltransferases"/>
    <property type="match status" value="4"/>
</dbReference>
<dbReference type="Pfam" id="PF00501">
    <property type="entry name" value="AMP-binding"/>
    <property type="match status" value="1"/>
</dbReference>
<dbReference type="PANTHER" id="PTHR45527">
    <property type="entry name" value="NONRIBOSOMAL PEPTIDE SYNTHETASE"/>
    <property type="match status" value="1"/>
</dbReference>
<sequence>MGVKNKNIEDFYPLSPMQQGILYHSLAAPKSDKYFEQFSWTLQGKLNITAFHRAWQHVVERHSILRSCFVWEGLKEPVQIVHRQVTLPWEEYNWQQLSPDEQQQKLEVFLQSDRSGGFELTQPPLMRLTLVQLSDTSYNFTWSHHHLLLDGWSVALIFKEVLACYKAFKNGEDLYLEPIRPYRDYIVWLQQQNLSVAETFWRETLKGFTTPTSLWADQRAGKSLTSEDDYAEQKIQLSAVTTIALQSVAQQHQLTLNTLIQGAWALLLSCYSGQADVVFGAVASGRPPTLAKAESMVGLFINTLPVRVKVSPEEFLLPWLQKIQTQLLEARQYEYSPLVKVQGWSEVPKGFALFESIVVFENYPVDASVKERDINFEIEDFHSFERTNYPITLSVIPGKELLFKITYDDSDRSDTIARMLGHLQTLLEGMVTNPQQRLCEFSLLTSTELHQLLVEWNDTQVEYPQQQCVHELFEAQVEKTPDAVAVVFEDQQLTYRELNTKANQLGHYLRSLGVKPEVLVGICVERSLSMVIGLLAILKAGGAYIPLDPSYPQERLAFILKDAQVPVLLTQASLVEAMPQHEAKVVCLDTNWQTNTDERLRQRDGDAARTPNADNVVYVIYTSGSTGKPKGVQIPHSALSNFLYSMRQRPGLTQEDTLLAVTTYSFDIAALEIFLPIVVGGRLVIASREVSLDGTQLSAKLQESKATVMQATPATWQMLLTEGWSGNDQLKILCGGEALPEYLANQLLHRCASLWNMYGPTETTIWSAASQVERDSKVVAISHPITNTQFYILDQYSQLVPVGVAGELHIGGDGLARGYFNRPNLTAEKFIPNPFSKKAARLYKTGDLARYLPNGEIEYIGRIDHQVKVRGFRIELLEIEAVINQYPEVRESVVIAREDSSEGKSLVAYLVQNPEHQGAGKETAKLQTEQISQRQILPGLRNFLESKLPSYMVPSAFVMLEALPLTPNGKVDRKALPAPDISRSYLEKVFVAPQNPFEEVVAGIWVQVLNREQIGIYDNFFELGGHSLLATQVISRINKAFEINLLLHRLFESPTVAELAKTIQEVIKAELGQQPPTIGRVSRVKNLPLSFAQARLWLLEQLQPGSAIYNIPIAVRFVGFLNVTALEQAFAEIVYRHEALRTTFHLVDGQPFQAIASSLKVRLPVVDLRELPEAQREALVQQLIIEESQRCFDLVQGPLLRCTLLHIHEQEYIVLFTIHHIVSDGWSMGVFVQELVALYEAFSAGKPSPLPELTIQYADFAAWQRQWLQGEVLETQLAYWKKQLANLPVMKLPTTRPRAEVKTNLGDTSSFLIPAKEFKALQALSRQEGVTLFMTLLAGFQVLLQRYTNQDDIVVGTDVANRNQPETESLIGFFVNLLVLRTDLAGNPSFRELLKRVRQVALGAYTHQDLPFDQLVKALQPERNLSNTPSLFQVLFVLQNAPMPPLELPGLTLSLLEVKNEIAKFDLALFLTETDQGIVGNWQYNADLFETSIITRMTDHFKRLLNSIISEPDARINSLEMLTEAENKQQTMQKKERKAFNREKFISIAPKAVTLSPEKLIKTSYLQTGQTFPLVIQPDTDEIDLGDWAKTNRRFIETELLKHGAILFRNFHVNSVSVFESVAQGICPELFSEYGDLPRAVEGSKVYGSTPYPADKAILFHNESSHLHCWPLKIWFFCVQPAQQGGETPIIDCRKAYQILNPQLREKLAEKQLMYVRNYTDDLDVSWQDFFHTNDKSVVENYCRQARVTCEWYDNNSLITRQIRPAIAVHPKTSDRVFFNQIQLHHIAYLDVGVRESLLSLFGEQRLPRNVYYGDGTSIEDSVIAEINEVYHQAETSFPWQQGDILMLDNMLAAHGRYPYVGQRKIVVAMGEMICS</sequence>
<dbReference type="PROSITE" id="PS00455">
    <property type="entry name" value="AMP_BINDING"/>
    <property type="match status" value="1"/>
</dbReference>
<dbReference type="Pfam" id="PF00550">
    <property type="entry name" value="PP-binding"/>
    <property type="match status" value="1"/>
</dbReference>
<dbReference type="GO" id="GO:0043041">
    <property type="term" value="P:amino acid activation for nonribosomal peptide biosynthetic process"/>
    <property type="evidence" value="ECO:0007669"/>
    <property type="project" value="TreeGrafter"/>
</dbReference>
<dbReference type="GO" id="GO:0016491">
    <property type="term" value="F:oxidoreductase activity"/>
    <property type="evidence" value="ECO:0007669"/>
    <property type="project" value="UniProtKB-KW"/>
</dbReference>
<keyword evidence="4" id="KW-0597">Phosphoprotein</keyword>
<dbReference type="InterPro" id="IPR009081">
    <property type="entry name" value="PP-bd_ACP"/>
</dbReference>
<dbReference type="RefSeq" id="WP_181929573.1">
    <property type="nucleotide sequence ID" value="NZ_CP054698.1"/>
</dbReference>
<dbReference type="InterPro" id="IPR006162">
    <property type="entry name" value="Ppantetheine_attach_site"/>
</dbReference>
<keyword evidence="3" id="KW-0596">Phosphopantetheine</keyword>
<proteinExistence type="inferred from homology"/>
<dbReference type="Proteomes" id="UP000514713">
    <property type="component" value="Chromosome"/>
</dbReference>
<evidence type="ECO:0000313" key="7">
    <source>
        <dbReference type="EMBL" id="QMS92038.1"/>
    </source>
</evidence>
<dbReference type="Gene3D" id="3.30.300.30">
    <property type="match status" value="1"/>
</dbReference>
<evidence type="ECO:0000259" key="6">
    <source>
        <dbReference type="PROSITE" id="PS50075"/>
    </source>
</evidence>
<dbReference type="Pfam" id="PF00668">
    <property type="entry name" value="Condensation"/>
    <property type="match status" value="2"/>
</dbReference>
<dbReference type="InterPro" id="IPR001242">
    <property type="entry name" value="Condensation_dom"/>
</dbReference>
<comment type="similarity">
    <text evidence="2">Belongs to the ATP-dependent AMP-binding enzyme family.</text>
</comment>
<dbReference type="SUPFAM" id="SSF51197">
    <property type="entry name" value="Clavaminate synthase-like"/>
    <property type="match status" value="1"/>
</dbReference>
<gene>
    <name evidence="7" type="ORF">HUN01_32190</name>
</gene>
<feature type="domain" description="Carrier" evidence="6">
    <location>
        <begin position="992"/>
        <end position="1067"/>
    </location>
</feature>
<reference evidence="8" key="1">
    <citation type="submission" date="2020-06" db="EMBL/GenBank/DDBJ databases">
        <title>Nostoc edaphicum CCNP1411 genome.</title>
        <authorList>
            <person name="Fidor A."/>
            <person name="Grabski M."/>
            <person name="Gawor J."/>
            <person name="Gromadka R."/>
            <person name="Wegrzyn G."/>
            <person name="Mazur-Marzec H."/>
        </authorList>
    </citation>
    <scope>NUCLEOTIDE SEQUENCE [LARGE SCALE GENOMIC DNA]</scope>
    <source>
        <strain evidence="8">CCNP1411</strain>
    </source>
</reference>
<dbReference type="PANTHER" id="PTHR45527:SF1">
    <property type="entry name" value="FATTY ACID SYNTHASE"/>
    <property type="match status" value="1"/>
</dbReference>
<dbReference type="InterPro" id="IPR025110">
    <property type="entry name" value="AMP-bd_C"/>
</dbReference>
<evidence type="ECO:0000256" key="1">
    <source>
        <dbReference type="ARBA" id="ARBA00001957"/>
    </source>
</evidence>
<protein>
    <submittedName>
        <fullName evidence="7">Amino acid adenylation domain-containing protein</fullName>
    </submittedName>
</protein>
<dbReference type="PROSITE" id="PS00012">
    <property type="entry name" value="PHOSPHOPANTETHEINE"/>
    <property type="match status" value="1"/>
</dbReference>
<name>A0A7D7LFS0_9NOSO</name>
<dbReference type="FunFam" id="2.30.38.10:FF:000001">
    <property type="entry name" value="Non-ribosomal peptide synthetase PvdI"/>
    <property type="match status" value="1"/>
</dbReference>